<organism evidence="6 7">
    <name type="scientific">Caenorhabditis angaria</name>
    <dbReference type="NCBI Taxonomy" id="860376"/>
    <lineage>
        <taxon>Eukaryota</taxon>
        <taxon>Metazoa</taxon>
        <taxon>Ecdysozoa</taxon>
        <taxon>Nematoda</taxon>
        <taxon>Chromadorea</taxon>
        <taxon>Rhabditida</taxon>
        <taxon>Rhabditina</taxon>
        <taxon>Rhabditomorpha</taxon>
        <taxon>Rhabditoidea</taxon>
        <taxon>Rhabditidae</taxon>
        <taxon>Peloderinae</taxon>
        <taxon>Caenorhabditis</taxon>
    </lineage>
</organism>
<dbReference type="Proteomes" id="UP001152747">
    <property type="component" value="Unassembled WGS sequence"/>
</dbReference>
<evidence type="ECO:0000256" key="3">
    <source>
        <dbReference type="SAM" id="Coils"/>
    </source>
</evidence>
<sequence length="388" mass="45359">MDQMKKKYGLILKNKETTEKVLKKTAVFGDDDEEDDRNIPVTSTNMSSASVIRIQKAAEREHQKAQAEDPSIFDYDSNYDEIQSIKNEKKEESRKADKNRESKYAENIIKAHARRQLEQFSREERQQAKERVQEGDEFADKEVFVTGAYRKQQEDVKKYREEEAEEARFNDMTSVQKQKLWQVGFGQTLLNDISRDPTVIMKRKKEQKNTRARLDSSPSPTREKPTEEIKKKSIYSDDEEEEKVEDKPPKKNFEGDLKPGLNTVTKKAKTRAEQVRGNFTPTPSSSEAENSDDEDERRGRRGRSKSDSRERRGKSNKKEEEENVDIKHEVVKPKMSLKEKLKPKKIDKEARLAGLKEILKQRNTPEQIEEMRQRYFERRDSGLVVPPL</sequence>
<accession>A0A9P1IJ21</accession>
<keyword evidence="7" id="KW-1185">Reference proteome</keyword>
<evidence type="ECO:0000256" key="4">
    <source>
        <dbReference type="SAM" id="MobiDB-lite"/>
    </source>
</evidence>
<proteinExistence type="inferred from homology"/>
<dbReference type="InterPro" id="IPR018612">
    <property type="entry name" value="NSRP1_N"/>
</dbReference>
<evidence type="ECO:0000256" key="1">
    <source>
        <dbReference type="ARBA" id="ARBA00010126"/>
    </source>
</evidence>
<feature type="region of interest" description="Disordered" evidence="4">
    <location>
        <begin position="192"/>
        <end position="327"/>
    </location>
</feature>
<dbReference type="PANTHER" id="PTHR31938">
    <property type="entry name" value="NUCLEAR SPECKLE SPLICING REGULATORY PROTEIN 1"/>
    <property type="match status" value="1"/>
</dbReference>
<feature type="compositionally biased region" description="Basic and acidic residues" evidence="4">
    <location>
        <begin position="244"/>
        <end position="257"/>
    </location>
</feature>
<dbReference type="AlphaFoldDB" id="A0A9P1IJ21"/>
<dbReference type="GO" id="GO:0000381">
    <property type="term" value="P:regulation of alternative mRNA splicing, via spliceosome"/>
    <property type="evidence" value="ECO:0007669"/>
    <property type="project" value="InterPro"/>
</dbReference>
<keyword evidence="2 3" id="KW-0175">Coiled coil</keyword>
<feature type="domain" description="Nuclear speckle splicing regulatory protein 1 N-terminal" evidence="5">
    <location>
        <begin position="59"/>
        <end position="178"/>
    </location>
</feature>
<feature type="region of interest" description="Disordered" evidence="4">
    <location>
        <begin position="57"/>
        <end position="76"/>
    </location>
</feature>
<comment type="similarity">
    <text evidence="1">Belongs to the NSRP1 family.</text>
</comment>
<comment type="caution">
    <text evidence="6">The sequence shown here is derived from an EMBL/GenBank/DDBJ whole genome shotgun (WGS) entry which is preliminary data.</text>
</comment>
<dbReference type="InterPro" id="IPR042816">
    <property type="entry name" value="Nsrp1"/>
</dbReference>
<evidence type="ECO:0000313" key="7">
    <source>
        <dbReference type="Proteomes" id="UP001152747"/>
    </source>
</evidence>
<feature type="region of interest" description="Disordered" evidence="4">
    <location>
        <begin position="30"/>
        <end position="49"/>
    </location>
</feature>
<dbReference type="OrthoDB" id="446635at2759"/>
<evidence type="ECO:0000256" key="2">
    <source>
        <dbReference type="ARBA" id="ARBA00023054"/>
    </source>
</evidence>
<gene>
    <name evidence="6" type="ORF">CAMP_LOCUS8440</name>
</gene>
<protein>
    <recommendedName>
        <fullName evidence="5">Nuclear speckle splicing regulatory protein 1 N-terminal domain-containing protein</fullName>
    </recommendedName>
</protein>
<feature type="compositionally biased region" description="Basic and acidic residues" evidence="4">
    <location>
        <begin position="316"/>
        <end position="327"/>
    </location>
</feature>
<name>A0A9P1IJ21_9PELO</name>
<dbReference type="Pfam" id="PF09745">
    <property type="entry name" value="NSRP1_N"/>
    <property type="match status" value="1"/>
</dbReference>
<feature type="compositionally biased region" description="Basic and acidic residues" evidence="4">
    <location>
        <begin position="57"/>
        <end position="67"/>
    </location>
</feature>
<reference evidence="6" key="1">
    <citation type="submission" date="2022-11" db="EMBL/GenBank/DDBJ databases">
        <authorList>
            <person name="Kikuchi T."/>
        </authorList>
    </citation>
    <scope>NUCLEOTIDE SEQUENCE</scope>
    <source>
        <strain evidence="6">PS1010</strain>
    </source>
</reference>
<dbReference type="EMBL" id="CANHGI010000003">
    <property type="protein sequence ID" value="CAI5445803.1"/>
    <property type="molecule type" value="Genomic_DNA"/>
</dbReference>
<feature type="compositionally biased region" description="Polar residues" evidence="4">
    <location>
        <begin position="40"/>
        <end position="49"/>
    </location>
</feature>
<dbReference type="PANTHER" id="PTHR31938:SF4">
    <property type="entry name" value="NUCLEAR SPECKLE SPLICING REGULATORY PROTEIN 1"/>
    <property type="match status" value="1"/>
</dbReference>
<evidence type="ECO:0000259" key="5">
    <source>
        <dbReference type="Pfam" id="PF09745"/>
    </source>
</evidence>
<feature type="coiled-coil region" evidence="3">
    <location>
        <begin position="82"/>
        <end position="130"/>
    </location>
</feature>
<evidence type="ECO:0000313" key="6">
    <source>
        <dbReference type="EMBL" id="CAI5445803.1"/>
    </source>
</evidence>
<feature type="compositionally biased region" description="Basic and acidic residues" evidence="4">
    <location>
        <begin position="221"/>
        <end position="235"/>
    </location>
</feature>